<dbReference type="GO" id="GO:0016301">
    <property type="term" value="F:kinase activity"/>
    <property type="evidence" value="ECO:0007669"/>
    <property type="project" value="UniProtKB-KW"/>
</dbReference>
<keyword evidence="5" id="KW-0808">Transferase</keyword>
<keyword evidence="8" id="KW-0418">Kinase</keyword>
<feature type="domain" description="Pyruvate kinase barrel" evidence="13">
    <location>
        <begin position="30"/>
        <end position="222"/>
    </location>
</feature>
<dbReference type="InterPro" id="IPR040442">
    <property type="entry name" value="Pyrv_kinase-like_dom_sf"/>
</dbReference>
<dbReference type="Proteomes" id="UP001497472">
    <property type="component" value="Unassembled WGS sequence"/>
</dbReference>
<gene>
    <name evidence="15" type="ORF">LNINA_LOCUS5806</name>
</gene>
<comment type="cofactor">
    <cofactor evidence="1">
        <name>K(+)</name>
        <dbReference type="ChEBI" id="CHEBI:29103"/>
    </cofactor>
</comment>
<dbReference type="Gene3D" id="2.40.33.10">
    <property type="entry name" value="PK beta-barrel domain-like"/>
    <property type="match status" value="1"/>
</dbReference>
<keyword evidence="12" id="KW-0670">Pyruvate</keyword>
<dbReference type="AlphaFoldDB" id="A0AAV1JCR7"/>
<organism evidence="15 16">
    <name type="scientific">Leptosia nina</name>
    <dbReference type="NCBI Taxonomy" id="320188"/>
    <lineage>
        <taxon>Eukaryota</taxon>
        <taxon>Metazoa</taxon>
        <taxon>Ecdysozoa</taxon>
        <taxon>Arthropoda</taxon>
        <taxon>Hexapoda</taxon>
        <taxon>Insecta</taxon>
        <taxon>Pterygota</taxon>
        <taxon>Neoptera</taxon>
        <taxon>Endopterygota</taxon>
        <taxon>Lepidoptera</taxon>
        <taxon>Glossata</taxon>
        <taxon>Ditrysia</taxon>
        <taxon>Papilionoidea</taxon>
        <taxon>Pieridae</taxon>
        <taxon>Pierinae</taxon>
        <taxon>Leptosia</taxon>
    </lineage>
</organism>
<evidence type="ECO:0000256" key="10">
    <source>
        <dbReference type="ARBA" id="ARBA00022842"/>
    </source>
</evidence>
<dbReference type="InterPro" id="IPR001697">
    <property type="entry name" value="Pyr_Knase"/>
</dbReference>
<dbReference type="GO" id="GO:0000287">
    <property type="term" value="F:magnesium ion binding"/>
    <property type="evidence" value="ECO:0007669"/>
    <property type="project" value="InterPro"/>
</dbReference>
<dbReference type="SUPFAM" id="SSF52935">
    <property type="entry name" value="PK C-terminal domain-like"/>
    <property type="match status" value="1"/>
</dbReference>
<evidence type="ECO:0000256" key="6">
    <source>
        <dbReference type="ARBA" id="ARBA00022723"/>
    </source>
</evidence>
<name>A0AAV1JCR7_9NEOP</name>
<keyword evidence="11" id="KW-0324">Glycolysis</keyword>
<comment type="pathway">
    <text evidence="2">Carbohydrate degradation; glycolysis; pyruvate from D-glyceraldehyde 3-phosphate: step 5/5.</text>
</comment>
<dbReference type="SUPFAM" id="SSF51621">
    <property type="entry name" value="Phosphoenolpyruvate/pyruvate domain"/>
    <property type="match status" value="1"/>
</dbReference>
<evidence type="ECO:0000256" key="9">
    <source>
        <dbReference type="ARBA" id="ARBA00022840"/>
    </source>
</evidence>
<evidence type="ECO:0000256" key="3">
    <source>
        <dbReference type="ARBA" id="ARBA00008663"/>
    </source>
</evidence>
<evidence type="ECO:0000256" key="11">
    <source>
        <dbReference type="ARBA" id="ARBA00023152"/>
    </source>
</evidence>
<dbReference type="Gene3D" id="3.20.20.60">
    <property type="entry name" value="Phosphoenolpyruvate-binding domains"/>
    <property type="match status" value="2"/>
</dbReference>
<keyword evidence="9" id="KW-0067">ATP-binding</keyword>
<comment type="similarity">
    <text evidence="3">Belongs to the pyruvate kinase family.</text>
</comment>
<dbReference type="InterPro" id="IPR015806">
    <property type="entry name" value="Pyrv_Knase_insert_dom_sf"/>
</dbReference>
<dbReference type="InterPro" id="IPR015795">
    <property type="entry name" value="Pyrv_Knase_C"/>
</dbReference>
<sequence length="483" mass="54362">MVEKIPETIKFNDVDISDPNILERPCNRFRRCPVIVTLSDNQIATVEIQKLLEAGMNIVKFKMSFTTKGDKIRMLGRVDKAALACCRKNGVLDWPVATCVELKTCIVKTGLLESNADYISIKEGARLILTCRFSEFNKCNERKIFVDNPTLSKDITPGTEISIGSDEIILKCEAVLDQERIKCVVVKGGSLRNVCNVCARGVEHKQSHITKKDLDIVKFALRYQESDGIILSREFLPFEIEASEKFRLPHIQKWLSGKCLEAGKPFYLSGGVFKDALYSGLFHDNEIADVVNALMDGVSGFILRDCFNVANTLEVLYAINETCYFVEPIITSRSGFWRLLDEVKIPCNAAEAAMLSCSLVANQTNARIIIMPTVSGKTIKALHLMRPSCIVIAVSTRIHVFRLLHTYRSVMPLMYKESRASAAKSWHDAVEDKIHFAIEYVVQRGYVVYGDTYVTLQRGAEDSSFCDMVRVWKVSITKKLLVE</sequence>
<dbReference type="EMBL" id="CAVLEF010000007">
    <property type="protein sequence ID" value="CAK1546215.1"/>
    <property type="molecule type" value="Genomic_DNA"/>
</dbReference>
<protein>
    <recommendedName>
        <fullName evidence="4">pyruvate kinase</fullName>
        <ecNumber evidence="4">2.7.1.40</ecNumber>
    </recommendedName>
</protein>
<dbReference type="InterPro" id="IPR015793">
    <property type="entry name" value="Pyrv_Knase_brl"/>
</dbReference>
<keyword evidence="6" id="KW-0479">Metal-binding</keyword>
<evidence type="ECO:0000256" key="12">
    <source>
        <dbReference type="ARBA" id="ARBA00023317"/>
    </source>
</evidence>
<evidence type="ECO:0000259" key="14">
    <source>
        <dbReference type="Pfam" id="PF02887"/>
    </source>
</evidence>
<dbReference type="Gene3D" id="3.40.1380.20">
    <property type="entry name" value="Pyruvate kinase, C-terminal domain"/>
    <property type="match status" value="1"/>
</dbReference>
<feature type="domain" description="Pyruvate kinase C-terminal" evidence="14">
    <location>
        <begin position="354"/>
        <end position="471"/>
    </location>
</feature>
<dbReference type="GO" id="GO:0004743">
    <property type="term" value="F:pyruvate kinase activity"/>
    <property type="evidence" value="ECO:0007669"/>
    <property type="project" value="UniProtKB-EC"/>
</dbReference>
<dbReference type="SUPFAM" id="SSF50800">
    <property type="entry name" value="PK beta-barrel domain-like"/>
    <property type="match status" value="1"/>
</dbReference>
<evidence type="ECO:0000256" key="8">
    <source>
        <dbReference type="ARBA" id="ARBA00022777"/>
    </source>
</evidence>
<keyword evidence="7" id="KW-0547">Nucleotide-binding</keyword>
<proteinExistence type="inferred from homology"/>
<evidence type="ECO:0000259" key="13">
    <source>
        <dbReference type="Pfam" id="PF00224"/>
    </source>
</evidence>
<accession>A0AAV1JCR7</accession>
<evidence type="ECO:0000313" key="16">
    <source>
        <dbReference type="Proteomes" id="UP001497472"/>
    </source>
</evidence>
<dbReference type="Pfam" id="PF02887">
    <property type="entry name" value="PK_C"/>
    <property type="match status" value="1"/>
</dbReference>
<comment type="caution">
    <text evidence="15">The sequence shown here is derived from an EMBL/GenBank/DDBJ whole genome shotgun (WGS) entry which is preliminary data.</text>
</comment>
<keyword evidence="10" id="KW-0460">Magnesium</keyword>
<evidence type="ECO:0000256" key="2">
    <source>
        <dbReference type="ARBA" id="ARBA00004997"/>
    </source>
</evidence>
<dbReference type="EC" id="2.7.1.40" evidence="4"/>
<evidence type="ECO:0000256" key="5">
    <source>
        <dbReference type="ARBA" id="ARBA00022679"/>
    </source>
</evidence>
<keyword evidence="16" id="KW-1185">Reference proteome</keyword>
<evidence type="ECO:0000256" key="4">
    <source>
        <dbReference type="ARBA" id="ARBA00012142"/>
    </source>
</evidence>
<dbReference type="InterPro" id="IPR011037">
    <property type="entry name" value="Pyrv_Knase-like_insert_dom_sf"/>
</dbReference>
<dbReference type="InterPro" id="IPR015813">
    <property type="entry name" value="Pyrv/PenolPyrv_kinase-like_dom"/>
</dbReference>
<dbReference type="GO" id="GO:0005524">
    <property type="term" value="F:ATP binding"/>
    <property type="evidence" value="ECO:0007669"/>
    <property type="project" value="UniProtKB-KW"/>
</dbReference>
<dbReference type="Pfam" id="PF00224">
    <property type="entry name" value="PK"/>
    <property type="match status" value="1"/>
</dbReference>
<evidence type="ECO:0000256" key="1">
    <source>
        <dbReference type="ARBA" id="ARBA00001958"/>
    </source>
</evidence>
<dbReference type="GO" id="GO:0030955">
    <property type="term" value="F:potassium ion binding"/>
    <property type="evidence" value="ECO:0007669"/>
    <property type="project" value="InterPro"/>
</dbReference>
<dbReference type="PANTHER" id="PTHR11817">
    <property type="entry name" value="PYRUVATE KINASE"/>
    <property type="match status" value="1"/>
</dbReference>
<evidence type="ECO:0000313" key="15">
    <source>
        <dbReference type="EMBL" id="CAK1546215.1"/>
    </source>
</evidence>
<reference evidence="15 16" key="1">
    <citation type="submission" date="2023-11" db="EMBL/GenBank/DDBJ databases">
        <authorList>
            <person name="Okamura Y."/>
        </authorList>
    </citation>
    <scope>NUCLEOTIDE SEQUENCE [LARGE SCALE GENOMIC DNA]</scope>
</reference>
<dbReference type="InterPro" id="IPR036918">
    <property type="entry name" value="Pyrv_Knase_C_sf"/>
</dbReference>
<evidence type="ECO:0000256" key="7">
    <source>
        <dbReference type="ARBA" id="ARBA00022741"/>
    </source>
</evidence>